<protein>
    <submittedName>
        <fullName evidence="1">Uncharacterized protein</fullName>
    </submittedName>
</protein>
<dbReference type="Proteomes" id="UP000282674">
    <property type="component" value="Unassembled WGS sequence"/>
</dbReference>
<accession>A0A3M2M4C8</accession>
<dbReference type="AlphaFoldDB" id="A0A3M2M4C8"/>
<comment type="caution">
    <text evidence="1">The sequence shown here is derived from an EMBL/GenBank/DDBJ whole genome shotgun (WGS) entry which is preliminary data.</text>
</comment>
<gene>
    <name evidence="1" type="ORF">EBO15_16620</name>
</gene>
<evidence type="ECO:0000313" key="2">
    <source>
        <dbReference type="Proteomes" id="UP000282674"/>
    </source>
</evidence>
<sequence length="86" mass="9709">MRSVIGAGLGAWSDHWIAHALRWVRPDEAELFTDQLHTIAAAHTAASQRTQHAAKKLLKERGLWGPLPCKESRGRSEDRNRDWLGD</sequence>
<organism evidence="1 2">
    <name type="scientific">Actinomadura harenae</name>
    <dbReference type="NCBI Taxonomy" id="2483351"/>
    <lineage>
        <taxon>Bacteria</taxon>
        <taxon>Bacillati</taxon>
        <taxon>Actinomycetota</taxon>
        <taxon>Actinomycetes</taxon>
        <taxon>Streptosporangiales</taxon>
        <taxon>Thermomonosporaceae</taxon>
        <taxon>Actinomadura</taxon>
    </lineage>
</organism>
<evidence type="ECO:0000313" key="1">
    <source>
        <dbReference type="EMBL" id="RMI43305.1"/>
    </source>
</evidence>
<name>A0A3M2M4C8_9ACTN</name>
<dbReference type="EMBL" id="RFFG01000026">
    <property type="protein sequence ID" value="RMI43305.1"/>
    <property type="molecule type" value="Genomic_DNA"/>
</dbReference>
<keyword evidence="2" id="KW-1185">Reference proteome</keyword>
<reference evidence="1 2" key="1">
    <citation type="submission" date="2018-10" db="EMBL/GenBank/DDBJ databases">
        <title>Isolation from soil.</title>
        <authorList>
            <person name="Hu J."/>
        </authorList>
    </citation>
    <scope>NUCLEOTIDE SEQUENCE [LARGE SCALE GENOMIC DNA]</scope>
    <source>
        <strain evidence="1 2">NEAU-Ht49</strain>
    </source>
</reference>
<proteinExistence type="predicted"/>